<reference evidence="2" key="1">
    <citation type="submission" date="2015-11" db="EMBL/GenBank/DDBJ databases">
        <authorList>
            <person name="Seth-Smith H.M.B."/>
        </authorList>
    </citation>
    <scope>NUCLEOTIDE SEQUENCE [LARGE SCALE GENOMIC DNA]</scope>
    <source>
        <strain evidence="2">2013Ark11</strain>
    </source>
</reference>
<keyword evidence="2" id="KW-1185">Reference proteome</keyword>
<evidence type="ECO:0000313" key="2">
    <source>
        <dbReference type="Proteomes" id="UP000198651"/>
    </source>
</evidence>
<dbReference type="RefSeq" id="WP_092343480.1">
    <property type="nucleotide sequence ID" value="NZ_LN906597.1"/>
</dbReference>
<sequence>MDSARSITLNEKYQVKDKTYEDIVQVSSEGSNIIGSDITCRSTHYVSGISISSGITQIDPELVDSDSVADIVHSIENSRLSKYLCSMDKFTANFMTKSLQYVRSFRLDPYYSFSTNPTGDAYLDYGQHQRSSYVREFVVNPSDYNADINVVRNHVLSEPIDEIYEKYGRLQYICDYFKYYILENQFECLPHSKKYEAKSLPILSAIKAETKKDIRVNFEFATEEVVIDNVYESNYDSFIASIESESQDFMRKNISSAHVNNIKLLKIRYLDSLNRDTLIKCLMEYYLLIMDKFESMADLKFKYRDDITGEKVVLPVPREVAELVNEEIGTGRTTYNYNINKPENFFCDGNRCLCPSNFRNKHAPEIDPNVAISSLKSIRSHVMDEVVNRMKLYILSLNR</sequence>
<gene>
    <name evidence="1" type="ORF">Ark11_1142</name>
</gene>
<dbReference type="EMBL" id="LN906597">
    <property type="protein sequence ID" value="CUT17955.1"/>
    <property type="molecule type" value="Genomic_DNA"/>
</dbReference>
<protein>
    <submittedName>
        <fullName evidence="1">Uncharacterized protein</fullName>
    </submittedName>
</protein>
<accession>A0A0S4M2F8</accession>
<organism evidence="1 2">
    <name type="scientific">Candidatus Ichthyocystis hellenicum</name>
    <dbReference type="NCBI Taxonomy" id="1561003"/>
    <lineage>
        <taxon>Bacteria</taxon>
        <taxon>Pseudomonadati</taxon>
        <taxon>Pseudomonadota</taxon>
        <taxon>Betaproteobacteria</taxon>
        <taxon>Burkholderiales</taxon>
        <taxon>Candidatus Ichthyocystis</taxon>
    </lineage>
</organism>
<name>A0A0S4M2F8_9BURK</name>
<evidence type="ECO:0000313" key="1">
    <source>
        <dbReference type="EMBL" id="CUT17955.1"/>
    </source>
</evidence>
<proteinExistence type="predicted"/>
<dbReference type="Proteomes" id="UP000198651">
    <property type="component" value="Chromosome I"/>
</dbReference>
<dbReference type="AlphaFoldDB" id="A0A0S4M2F8"/>